<evidence type="ECO:0000313" key="1">
    <source>
        <dbReference type="EMBL" id="KYC35612.1"/>
    </source>
</evidence>
<reference evidence="1 2" key="1">
    <citation type="journal article" date="2013" name="Genome Biol. Evol.">
        <title>Genomes of Stigonematalean cyanobacteria (subsection V) and the evolution of oxygenic photosynthesis from prokaryotes to plastids.</title>
        <authorList>
            <person name="Dagan T."/>
            <person name="Roettger M."/>
            <person name="Stucken K."/>
            <person name="Landan G."/>
            <person name="Koch R."/>
            <person name="Major P."/>
            <person name="Gould S.B."/>
            <person name="Goremykin V.V."/>
            <person name="Rippka R."/>
            <person name="Tandeau de Marsac N."/>
            <person name="Gugger M."/>
            <person name="Lockhart P.J."/>
            <person name="Allen J.F."/>
            <person name="Brune I."/>
            <person name="Maus I."/>
            <person name="Puhler A."/>
            <person name="Martin W.F."/>
        </authorList>
    </citation>
    <scope>NUCLEOTIDE SEQUENCE [LARGE SCALE GENOMIC DNA]</scope>
    <source>
        <strain evidence="1 2">PCC 7110</strain>
    </source>
</reference>
<dbReference type="Proteomes" id="UP000076925">
    <property type="component" value="Unassembled WGS sequence"/>
</dbReference>
<name>A0A139WT48_9CYAN</name>
<dbReference type="OrthoDB" id="514743at2"/>
<evidence type="ECO:0000313" key="2">
    <source>
        <dbReference type="Proteomes" id="UP000076925"/>
    </source>
</evidence>
<proteinExistence type="predicted"/>
<gene>
    <name evidence="1" type="ORF">WA1_07265</name>
</gene>
<organism evidence="1 2">
    <name type="scientific">Scytonema hofmannii PCC 7110</name>
    <dbReference type="NCBI Taxonomy" id="128403"/>
    <lineage>
        <taxon>Bacteria</taxon>
        <taxon>Bacillati</taxon>
        <taxon>Cyanobacteriota</taxon>
        <taxon>Cyanophyceae</taxon>
        <taxon>Nostocales</taxon>
        <taxon>Scytonemataceae</taxon>
        <taxon>Scytonema</taxon>
    </lineage>
</organism>
<evidence type="ECO:0008006" key="3">
    <source>
        <dbReference type="Google" id="ProtNLM"/>
    </source>
</evidence>
<accession>A0A139WT48</accession>
<protein>
    <recommendedName>
        <fullName evidence="3">CopG-like ribbon-helix-helix domain-containing protein</fullName>
    </recommendedName>
</protein>
<dbReference type="EMBL" id="ANNX02000051">
    <property type="protein sequence ID" value="KYC35612.1"/>
    <property type="molecule type" value="Genomic_DNA"/>
</dbReference>
<keyword evidence="2" id="KW-1185">Reference proteome</keyword>
<sequence>MPSKKPQVSIRLEHDEYEHLHEWAESEFRTPSALAAIIIKKTLSDRGSSNLSTNELIDQIKKFLALLLGERDRNGISYVLLGQTLGIDPEKLHQLFLLVQECRAEKEKTKQ</sequence>
<dbReference type="RefSeq" id="WP_017747900.1">
    <property type="nucleotide sequence ID" value="NZ_KQ976354.1"/>
</dbReference>
<comment type="caution">
    <text evidence="1">The sequence shown here is derived from an EMBL/GenBank/DDBJ whole genome shotgun (WGS) entry which is preliminary data.</text>
</comment>
<dbReference type="AlphaFoldDB" id="A0A139WT48"/>